<dbReference type="AlphaFoldDB" id="A0A381S116"/>
<dbReference type="InterPro" id="IPR051540">
    <property type="entry name" value="S-2-haloacid_dehalogenase"/>
</dbReference>
<evidence type="ECO:0008006" key="3">
    <source>
        <dbReference type="Google" id="ProtNLM"/>
    </source>
</evidence>
<dbReference type="InterPro" id="IPR023198">
    <property type="entry name" value="PGP-like_dom2"/>
</dbReference>
<dbReference type="SUPFAM" id="SSF56784">
    <property type="entry name" value="HAD-like"/>
    <property type="match status" value="1"/>
</dbReference>
<evidence type="ECO:0000313" key="2">
    <source>
        <dbReference type="EMBL" id="SUZ97051.1"/>
    </source>
</evidence>
<sequence>MPQAIAFDCYRTLFDNSHDDWKKTFDEIIKTQNLPLKAEEFWTRWRKYEVNFRHIRTDLGRPFDSPPFKSYREAWTECFEQVFKDIGVNADAKAAGDRASLHMTDRPIYPETLEALDLLTGRVKLGVFSNADDEGLLPLLTSEGLKFDFVASSQSAQVYKPALAAFHHLYAGLGTDPNKTWYVGDQLFDDVLGGYRSGATTVWINRDDAKLDREPVPDIEITDLRELSEILEHIGG</sequence>
<dbReference type="Pfam" id="PF00702">
    <property type="entry name" value="Hydrolase"/>
    <property type="match status" value="1"/>
</dbReference>
<evidence type="ECO:0000256" key="1">
    <source>
        <dbReference type="ARBA" id="ARBA00022801"/>
    </source>
</evidence>
<dbReference type="SFLD" id="SFLDG01129">
    <property type="entry name" value="C1.5:_HAD__Beta-PGM__Phosphata"/>
    <property type="match status" value="1"/>
</dbReference>
<gene>
    <name evidence="2" type="ORF">METZ01_LOCUS49905</name>
</gene>
<dbReference type="PRINTS" id="PR00413">
    <property type="entry name" value="HADHALOGNASE"/>
</dbReference>
<dbReference type="GO" id="GO:0016787">
    <property type="term" value="F:hydrolase activity"/>
    <property type="evidence" value="ECO:0007669"/>
    <property type="project" value="UniProtKB-KW"/>
</dbReference>
<dbReference type="SFLD" id="SFLDS00003">
    <property type="entry name" value="Haloacid_Dehalogenase"/>
    <property type="match status" value="1"/>
</dbReference>
<accession>A0A381S116</accession>
<dbReference type="InterPro" id="IPR006439">
    <property type="entry name" value="HAD-SF_hydro_IA"/>
</dbReference>
<dbReference type="EMBL" id="UINC01002472">
    <property type="protein sequence ID" value="SUZ97051.1"/>
    <property type="molecule type" value="Genomic_DNA"/>
</dbReference>
<proteinExistence type="predicted"/>
<organism evidence="2">
    <name type="scientific">marine metagenome</name>
    <dbReference type="NCBI Taxonomy" id="408172"/>
    <lineage>
        <taxon>unclassified sequences</taxon>
        <taxon>metagenomes</taxon>
        <taxon>ecological metagenomes</taxon>
    </lineage>
</organism>
<dbReference type="PANTHER" id="PTHR43316:SF3">
    <property type="entry name" value="HALOACID DEHALOGENASE, TYPE II (AFU_ORTHOLOGUE AFUA_2G07750)-RELATED"/>
    <property type="match status" value="1"/>
</dbReference>
<dbReference type="PANTHER" id="PTHR43316">
    <property type="entry name" value="HYDROLASE, HALOACID DELAHOGENASE-RELATED"/>
    <property type="match status" value="1"/>
</dbReference>
<keyword evidence="1" id="KW-0378">Hydrolase</keyword>
<dbReference type="InterPro" id="IPR036412">
    <property type="entry name" value="HAD-like_sf"/>
</dbReference>
<dbReference type="Gene3D" id="3.40.50.1000">
    <property type="entry name" value="HAD superfamily/HAD-like"/>
    <property type="match status" value="1"/>
</dbReference>
<protein>
    <recommendedName>
        <fullName evidence="3">Haloacid dehalogenase, type II</fullName>
    </recommendedName>
</protein>
<dbReference type="Gene3D" id="1.10.150.240">
    <property type="entry name" value="Putative phosphatase, domain 2"/>
    <property type="match status" value="1"/>
</dbReference>
<name>A0A381S116_9ZZZZ</name>
<reference evidence="2" key="1">
    <citation type="submission" date="2018-05" db="EMBL/GenBank/DDBJ databases">
        <authorList>
            <person name="Lanie J.A."/>
            <person name="Ng W.-L."/>
            <person name="Kazmierczak K.M."/>
            <person name="Andrzejewski T.M."/>
            <person name="Davidsen T.M."/>
            <person name="Wayne K.J."/>
            <person name="Tettelin H."/>
            <person name="Glass J.I."/>
            <person name="Rusch D."/>
            <person name="Podicherti R."/>
            <person name="Tsui H.-C.T."/>
            <person name="Winkler M.E."/>
        </authorList>
    </citation>
    <scope>NUCLEOTIDE SEQUENCE</scope>
</reference>
<dbReference type="InterPro" id="IPR023214">
    <property type="entry name" value="HAD_sf"/>
</dbReference>